<name>A0A0C2JUB9_THEKT</name>
<dbReference type="AlphaFoldDB" id="A0A0C2JUB9"/>
<sequence>MEDQDDEGKIPQTDPTPITDSANPESDHGNNQPSGFVLEQGLDRPQTGIEHEPIVWIPQSAMPYAPPLPFLSPTFSVQNVCNGMHPNSSYTTNPPKNNSLTTDFPDTLNLPSRYRIKHDLRNIDIDQPNLWYLTRGETKCIRPDNKYSHIRTYCGIQNVTGSKFSKNPDSCRHHESNHHVIGKIRRSCQWIRKRTVFTHEQISRMNEVFKVHPYLMGTARDSLSREIGLPEKQIKIWWQNKRKKERISLTTWEPPINSNPCQQSEDDDDDDDDDDEPHATEDMAF</sequence>
<dbReference type="SMART" id="SM00389">
    <property type="entry name" value="HOX"/>
    <property type="match status" value="1"/>
</dbReference>
<dbReference type="InterPro" id="IPR050720">
    <property type="entry name" value="Engrailed_Homeobox_TFs"/>
</dbReference>
<feature type="DNA-binding region" description="Homeobox" evidence="3">
    <location>
        <begin position="194"/>
        <end position="249"/>
    </location>
</feature>
<dbReference type="Proteomes" id="UP000031668">
    <property type="component" value="Unassembled WGS sequence"/>
</dbReference>
<protein>
    <submittedName>
        <fullName evidence="7">Homeobox protein ceh-5</fullName>
    </submittedName>
</protein>
<dbReference type="InterPro" id="IPR009057">
    <property type="entry name" value="Homeodomain-like_sf"/>
</dbReference>
<keyword evidence="2 3" id="KW-0539">Nucleus</keyword>
<evidence type="ECO:0000256" key="5">
    <source>
        <dbReference type="SAM" id="MobiDB-lite"/>
    </source>
</evidence>
<organism evidence="7 8">
    <name type="scientific">Thelohanellus kitauei</name>
    <name type="common">Myxosporean</name>
    <dbReference type="NCBI Taxonomy" id="669202"/>
    <lineage>
        <taxon>Eukaryota</taxon>
        <taxon>Metazoa</taxon>
        <taxon>Cnidaria</taxon>
        <taxon>Myxozoa</taxon>
        <taxon>Myxosporea</taxon>
        <taxon>Bivalvulida</taxon>
        <taxon>Platysporina</taxon>
        <taxon>Myxobolidae</taxon>
        <taxon>Thelohanellus</taxon>
    </lineage>
</organism>
<proteinExistence type="predicted"/>
<feature type="compositionally biased region" description="Polar residues" evidence="5">
    <location>
        <begin position="13"/>
        <end position="34"/>
    </location>
</feature>
<evidence type="ECO:0000256" key="2">
    <source>
        <dbReference type="ARBA" id="ARBA00023242"/>
    </source>
</evidence>
<gene>
    <name evidence="7" type="ORF">RF11_13408</name>
</gene>
<keyword evidence="3 4" id="KW-0371">Homeobox</keyword>
<dbReference type="GO" id="GO:0000981">
    <property type="term" value="F:DNA-binding transcription factor activity, RNA polymerase II-specific"/>
    <property type="evidence" value="ECO:0007669"/>
    <property type="project" value="TreeGrafter"/>
</dbReference>
<evidence type="ECO:0000313" key="8">
    <source>
        <dbReference type="Proteomes" id="UP000031668"/>
    </source>
</evidence>
<dbReference type="Gene3D" id="1.10.10.60">
    <property type="entry name" value="Homeodomain-like"/>
    <property type="match status" value="1"/>
</dbReference>
<dbReference type="EMBL" id="JWZT01001054">
    <property type="protein sequence ID" value="KII72968.1"/>
    <property type="molecule type" value="Genomic_DNA"/>
</dbReference>
<dbReference type="GO" id="GO:0005634">
    <property type="term" value="C:nucleus"/>
    <property type="evidence" value="ECO:0007669"/>
    <property type="project" value="UniProtKB-SubCell"/>
</dbReference>
<accession>A0A0C2JUB9</accession>
<dbReference type="InterPro" id="IPR001356">
    <property type="entry name" value="HD"/>
</dbReference>
<dbReference type="OrthoDB" id="6159439at2759"/>
<reference evidence="7 8" key="1">
    <citation type="journal article" date="2014" name="Genome Biol. Evol.">
        <title>The genome of the myxosporean Thelohanellus kitauei shows adaptations to nutrient acquisition within its fish host.</title>
        <authorList>
            <person name="Yang Y."/>
            <person name="Xiong J."/>
            <person name="Zhou Z."/>
            <person name="Huo F."/>
            <person name="Miao W."/>
            <person name="Ran C."/>
            <person name="Liu Y."/>
            <person name="Zhang J."/>
            <person name="Feng J."/>
            <person name="Wang M."/>
            <person name="Wang M."/>
            <person name="Wang L."/>
            <person name="Yao B."/>
        </authorList>
    </citation>
    <scope>NUCLEOTIDE SEQUENCE [LARGE SCALE GENOMIC DNA]</scope>
    <source>
        <strain evidence="7">Wuqing</strain>
    </source>
</reference>
<dbReference type="GO" id="GO:0000978">
    <property type="term" value="F:RNA polymerase II cis-regulatory region sequence-specific DNA binding"/>
    <property type="evidence" value="ECO:0007669"/>
    <property type="project" value="TreeGrafter"/>
</dbReference>
<evidence type="ECO:0000256" key="1">
    <source>
        <dbReference type="ARBA" id="ARBA00004123"/>
    </source>
</evidence>
<feature type="region of interest" description="Disordered" evidence="5">
    <location>
        <begin position="248"/>
        <end position="285"/>
    </location>
</feature>
<dbReference type="PANTHER" id="PTHR24341:SF6">
    <property type="entry name" value="HOMEOBOX PROTEIN INVECTED"/>
    <property type="match status" value="1"/>
</dbReference>
<evidence type="ECO:0000256" key="3">
    <source>
        <dbReference type="PROSITE-ProRule" id="PRU00108"/>
    </source>
</evidence>
<dbReference type="PANTHER" id="PTHR24341">
    <property type="entry name" value="HOMEOBOX PROTEIN ENGRAILED"/>
    <property type="match status" value="1"/>
</dbReference>
<dbReference type="CDD" id="cd00086">
    <property type="entry name" value="homeodomain"/>
    <property type="match status" value="1"/>
</dbReference>
<evidence type="ECO:0000256" key="4">
    <source>
        <dbReference type="RuleBase" id="RU000682"/>
    </source>
</evidence>
<feature type="compositionally biased region" description="Polar residues" evidence="5">
    <location>
        <begin position="248"/>
        <end position="263"/>
    </location>
</feature>
<evidence type="ECO:0000259" key="6">
    <source>
        <dbReference type="PROSITE" id="PS50071"/>
    </source>
</evidence>
<evidence type="ECO:0000313" key="7">
    <source>
        <dbReference type="EMBL" id="KII72968.1"/>
    </source>
</evidence>
<feature type="region of interest" description="Disordered" evidence="5">
    <location>
        <begin position="1"/>
        <end position="39"/>
    </location>
</feature>
<dbReference type="SUPFAM" id="SSF46689">
    <property type="entry name" value="Homeodomain-like"/>
    <property type="match status" value="1"/>
</dbReference>
<dbReference type="Pfam" id="PF00046">
    <property type="entry name" value="Homeodomain"/>
    <property type="match status" value="1"/>
</dbReference>
<comment type="subcellular location">
    <subcellularLocation>
        <location evidence="1 3 4">Nucleus</location>
    </subcellularLocation>
</comment>
<comment type="caution">
    <text evidence="7">The sequence shown here is derived from an EMBL/GenBank/DDBJ whole genome shotgun (WGS) entry which is preliminary data.</text>
</comment>
<keyword evidence="3 4" id="KW-0238">DNA-binding</keyword>
<feature type="domain" description="Homeobox" evidence="6">
    <location>
        <begin position="192"/>
        <end position="248"/>
    </location>
</feature>
<dbReference type="GO" id="GO:0030182">
    <property type="term" value="P:neuron differentiation"/>
    <property type="evidence" value="ECO:0007669"/>
    <property type="project" value="TreeGrafter"/>
</dbReference>
<dbReference type="PROSITE" id="PS50071">
    <property type="entry name" value="HOMEOBOX_2"/>
    <property type="match status" value="1"/>
</dbReference>
<keyword evidence="8" id="KW-1185">Reference proteome</keyword>
<feature type="compositionally biased region" description="Acidic residues" evidence="5">
    <location>
        <begin position="264"/>
        <end position="276"/>
    </location>
</feature>